<organism evidence="1">
    <name type="scientific">uncultured Caudovirales phage</name>
    <dbReference type="NCBI Taxonomy" id="2100421"/>
    <lineage>
        <taxon>Viruses</taxon>
        <taxon>Duplodnaviria</taxon>
        <taxon>Heunggongvirae</taxon>
        <taxon>Uroviricota</taxon>
        <taxon>Caudoviricetes</taxon>
        <taxon>Peduoviridae</taxon>
        <taxon>Maltschvirus</taxon>
        <taxon>Maltschvirus maltsch</taxon>
    </lineage>
</organism>
<accession>A0A6J5LTK4</accession>
<gene>
    <name evidence="1" type="ORF">UFOVP299_50</name>
</gene>
<name>A0A6J5LTK4_9CAUD</name>
<protein>
    <submittedName>
        <fullName evidence="1">Uncharacterized protein</fullName>
    </submittedName>
</protein>
<sequence length="66" mass="7736">MTIYQIKQNVINAPYFFDTKTLKCFGQTLKSFKVVKLENGNFYIYAPRNSGGFTEREFNPLTNKFI</sequence>
<proteinExistence type="predicted"/>
<reference evidence="1" key="1">
    <citation type="submission" date="2020-04" db="EMBL/GenBank/DDBJ databases">
        <authorList>
            <person name="Chiriac C."/>
            <person name="Salcher M."/>
            <person name="Ghai R."/>
            <person name="Kavagutti S V."/>
        </authorList>
    </citation>
    <scope>NUCLEOTIDE SEQUENCE</scope>
</reference>
<dbReference type="EMBL" id="LR796313">
    <property type="protein sequence ID" value="CAB4136336.1"/>
    <property type="molecule type" value="Genomic_DNA"/>
</dbReference>
<evidence type="ECO:0000313" key="1">
    <source>
        <dbReference type="EMBL" id="CAB4136336.1"/>
    </source>
</evidence>